<dbReference type="AlphaFoldDB" id="A0A4Y2ETY5"/>
<protein>
    <submittedName>
        <fullName evidence="2">Uncharacterized protein</fullName>
    </submittedName>
</protein>
<keyword evidence="3" id="KW-1185">Reference proteome</keyword>
<evidence type="ECO:0000313" key="2">
    <source>
        <dbReference type="EMBL" id="GBM32690.1"/>
    </source>
</evidence>
<accession>A0A4Y2ETY5</accession>
<dbReference type="Proteomes" id="UP000499080">
    <property type="component" value="Unassembled WGS sequence"/>
</dbReference>
<name>A0A4Y2ETY5_ARAVE</name>
<dbReference type="EMBL" id="BGPR01248013">
    <property type="protein sequence ID" value="GBM32690.1"/>
    <property type="molecule type" value="Genomic_DNA"/>
</dbReference>
<proteinExistence type="predicted"/>
<gene>
    <name evidence="2" type="ORF">AVEN_26797_1</name>
</gene>
<organism evidence="2 3">
    <name type="scientific">Araneus ventricosus</name>
    <name type="common">Orbweaver spider</name>
    <name type="synonym">Epeira ventricosa</name>
    <dbReference type="NCBI Taxonomy" id="182803"/>
    <lineage>
        <taxon>Eukaryota</taxon>
        <taxon>Metazoa</taxon>
        <taxon>Ecdysozoa</taxon>
        <taxon>Arthropoda</taxon>
        <taxon>Chelicerata</taxon>
        <taxon>Arachnida</taxon>
        <taxon>Araneae</taxon>
        <taxon>Araneomorphae</taxon>
        <taxon>Entelegynae</taxon>
        <taxon>Araneoidea</taxon>
        <taxon>Araneidae</taxon>
        <taxon>Araneus</taxon>
    </lineage>
</organism>
<evidence type="ECO:0000256" key="1">
    <source>
        <dbReference type="SAM" id="MobiDB-lite"/>
    </source>
</evidence>
<sequence length="95" mass="10412">MIWRAAGPIHGGSSVESSFGPATLRSLGRGLTTRPPRPLYKIAKKADCIKAVCRFIDSKFASRQRRPGGKTSPSGLECLRFETQFHQRIVLPGVC</sequence>
<evidence type="ECO:0000313" key="3">
    <source>
        <dbReference type="Proteomes" id="UP000499080"/>
    </source>
</evidence>
<feature type="region of interest" description="Disordered" evidence="1">
    <location>
        <begin position="1"/>
        <end position="20"/>
    </location>
</feature>
<comment type="caution">
    <text evidence="2">The sequence shown here is derived from an EMBL/GenBank/DDBJ whole genome shotgun (WGS) entry which is preliminary data.</text>
</comment>
<reference evidence="2 3" key="1">
    <citation type="journal article" date="2019" name="Sci. Rep.">
        <title>Orb-weaving spider Araneus ventricosus genome elucidates the spidroin gene catalogue.</title>
        <authorList>
            <person name="Kono N."/>
            <person name="Nakamura H."/>
            <person name="Ohtoshi R."/>
            <person name="Moran D.A.P."/>
            <person name="Shinohara A."/>
            <person name="Yoshida Y."/>
            <person name="Fujiwara M."/>
            <person name="Mori M."/>
            <person name="Tomita M."/>
            <person name="Arakawa K."/>
        </authorList>
    </citation>
    <scope>NUCLEOTIDE SEQUENCE [LARGE SCALE GENOMIC DNA]</scope>
</reference>